<evidence type="ECO:0000313" key="3">
    <source>
        <dbReference type="Proteomes" id="UP000192486"/>
    </source>
</evidence>
<dbReference type="RefSeq" id="WP_083065542.1">
    <property type="nucleotide sequence ID" value="NZ_CP015108.1"/>
</dbReference>
<dbReference type="EMBL" id="CP015108">
    <property type="protein sequence ID" value="ARF13815.1"/>
    <property type="molecule type" value="Genomic_DNA"/>
</dbReference>
<reference evidence="2 3" key="1">
    <citation type="submission" date="2016-04" db="EMBL/GenBank/DDBJ databases">
        <title>Comparative Genomics and Epigenetics of Sporosarcina ureae.</title>
        <authorList>
            <person name="Oliver A.S."/>
            <person name="Cooper K.K."/>
        </authorList>
    </citation>
    <scope>NUCLEOTIDE SEQUENCE [LARGE SCALE GENOMIC DNA]</scope>
    <source>
        <strain evidence="2 3">S204</strain>
    </source>
</reference>
<feature type="transmembrane region" description="Helical" evidence="1">
    <location>
        <begin position="6"/>
        <end position="23"/>
    </location>
</feature>
<sequence>MVPLTIFSYAIVLFSIVLVYRTTIYDFPSSRQFLEKDAKRIHFINITIGLIVLALSLFWLWAFLIFAVEIKVTLLFITIPLVLWIIYTIELHLLETGRIVLQVFSFYGL</sequence>
<proteinExistence type="predicted"/>
<accession>A0ABM6JUK9</accession>
<keyword evidence="1" id="KW-1133">Transmembrane helix</keyword>
<protein>
    <submittedName>
        <fullName evidence="2">Uncharacterized protein</fullName>
    </submittedName>
</protein>
<keyword evidence="3" id="KW-1185">Reference proteome</keyword>
<feature type="transmembrane region" description="Helical" evidence="1">
    <location>
        <begin position="74"/>
        <end position="94"/>
    </location>
</feature>
<keyword evidence="1" id="KW-0472">Membrane</keyword>
<gene>
    <name evidence="2" type="ORF">SporoS204_06450</name>
</gene>
<evidence type="ECO:0000313" key="2">
    <source>
        <dbReference type="EMBL" id="ARF13815.1"/>
    </source>
</evidence>
<dbReference type="Proteomes" id="UP000192486">
    <property type="component" value="Chromosome"/>
</dbReference>
<feature type="transmembrane region" description="Helical" evidence="1">
    <location>
        <begin position="43"/>
        <end position="68"/>
    </location>
</feature>
<keyword evidence="1" id="KW-0812">Transmembrane</keyword>
<name>A0ABM6JUK9_SPOUR</name>
<evidence type="ECO:0000256" key="1">
    <source>
        <dbReference type="SAM" id="Phobius"/>
    </source>
</evidence>
<organism evidence="2 3">
    <name type="scientific">Sporosarcina ureae</name>
    <dbReference type="NCBI Taxonomy" id="1571"/>
    <lineage>
        <taxon>Bacteria</taxon>
        <taxon>Bacillati</taxon>
        <taxon>Bacillota</taxon>
        <taxon>Bacilli</taxon>
        <taxon>Bacillales</taxon>
        <taxon>Caryophanaceae</taxon>
        <taxon>Sporosarcina</taxon>
    </lineage>
</organism>